<name>A0A8J3CLP8_9PSEU</name>
<dbReference type="EMBL" id="BMMK01000070">
    <property type="protein sequence ID" value="GGM84281.1"/>
    <property type="molecule type" value="Genomic_DNA"/>
</dbReference>
<organism evidence="1 2">
    <name type="scientific">Longimycelium tulufanense</name>
    <dbReference type="NCBI Taxonomy" id="907463"/>
    <lineage>
        <taxon>Bacteria</taxon>
        <taxon>Bacillati</taxon>
        <taxon>Actinomycetota</taxon>
        <taxon>Actinomycetes</taxon>
        <taxon>Pseudonocardiales</taxon>
        <taxon>Pseudonocardiaceae</taxon>
        <taxon>Longimycelium</taxon>
    </lineage>
</organism>
<evidence type="ECO:0000313" key="2">
    <source>
        <dbReference type="Proteomes" id="UP000637578"/>
    </source>
</evidence>
<reference evidence="1" key="1">
    <citation type="journal article" date="2014" name="Int. J. Syst. Evol. Microbiol.">
        <title>Complete genome sequence of Corynebacterium casei LMG S-19264T (=DSM 44701T), isolated from a smear-ripened cheese.</title>
        <authorList>
            <consortium name="US DOE Joint Genome Institute (JGI-PGF)"/>
            <person name="Walter F."/>
            <person name="Albersmeier A."/>
            <person name="Kalinowski J."/>
            <person name="Ruckert C."/>
        </authorList>
    </citation>
    <scope>NUCLEOTIDE SEQUENCE</scope>
    <source>
        <strain evidence="1">CGMCC 4.5737</strain>
    </source>
</reference>
<evidence type="ECO:0000313" key="1">
    <source>
        <dbReference type="EMBL" id="GGM84281.1"/>
    </source>
</evidence>
<dbReference type="Proteomes" id="UP000637578">
    <property type="component" value="Unassembled WGS sequence"/>
</dbReference>
<gene>
    <name evidence="1" type="ORF">GCM10012275_63690</name>
</gene>
<accession>A0A8J3CLP8</accession>
<proteinExistence type="predicted"/>
<dbReference type="RefSeq" id="WP_189062151.1">
    <property type="nucleotide sequence ID" value="NZ_BMMK01000070.1"/>
</dbReference>
<protein>
    <submittedName>
        <fullName evidence="1">Uncharacterized protein</fullName>
    </submittedName>
</protein>
<keyword evidence="2" id="KW-1185">Reference proteome</keyword>
<dbReference type="AlphaFoldDB" id="A0A8J3CLP8"/>
<sequence length="192" mass="21683">MGWNDFYQRRGALLAVLEWYARNPGSTIRFDEIPGLHEAYRDREDLLRALHCRWLLLLAPRIELALDAAARHPSLDRVVAVTRAWRELAASEPALRGVLDEYAGVNSQGVCTAWAAEHRLLALAAGLAEPDQAPEEVIRIGAAFLTMVGHQGRGRCVSRRRGLPATLLREGRNLLTRINERMRRRTTKNQCQ</sequence>
<comment type="caution">
    <text evidence="1">The sequence shown here is derived from an EMBL/GenBank/DDBJ whole genome shotgun (WGS) entry which is preliminary data.</text>
</comment>
<reference evidence="1" key="2">
    <citation type="submission" date="2020-09" db="EMBL/GenBank/DDBJ databases">
        <authorList>
            <person name="Sun Q."/>
            <person name="Zhou Y."/>
        </authorList>
    </citation>
    <scope>NUCLEOTIDE SEQUENCE</scope>
    <source>
        <strain evidence="1">CGMCC 4.5737</strain>
    </source>
</reference>